<proteinExistence type="predicted"/>
<accession>A0A094XC91</accession>
<reference evidence="2 3" key="1">
    <citation type="journal article" date="2014" name="Genome Announc.">
        <title>Draft Genome Sequence of Bacillus alcalophilus AV1934, a Classic Alkaliphile Isolated from Human Feces in 1934.</title>
        <authorList>
            <person name="Attie O."/>
            <person name="Jayaprakash A."/>
            <person name="Shah H."/>
            <person name="Paulsen I.T."/>
            <person name="Morino M."/>
            <person name="Takahashi Y."/>
            <person name="Narumi I."/>
            <person name="Sachidanandam R."/>
            <person name="Satoh K."/>
            <person name="Ito M."/>
            <person name="Krulwich T.A."/>
        </authorList>
    </citation>
    <scope>NUCLEOTIDE SEQUENCE [LARGE SCALE GENOMIC DNA]</scope>
    <source>
        <strain evidence="2 3">AV1934</strain>
    </source>
</reference>
<comment type="caution">
    <text evidence="2">The sequence shown here is derived from an EMBL/GenBank/DDBJ whole genome shotgun (WGS) entry which is preliminary data.</text>
</comment>
<evidence type="ECO:0000313" key="2">
    <source>
        <dbReference type="EMBL" id="KGA96410.1"/>
    </source>
</evidence>
<evidence type="ECO:0000313" key="3">
    <source>
        <dbReference type="Proteomes" id="UP000002754"/>
    </source>
</evidence>
<evidence type="ECO:0000256" key="1">
    <source>
        <dbReference type="SAM" id="MobiDB-lite"/>
    </source>
</evidence>
<keyword evidence="3" id="KW-1185">Reference proteome</keyword>
<evidence type="ECO:0008006" key="4">
    <source>
        <dbReference type="Google" id="ProtNLM"/>
    </source>
</evidence>
<dbReference type="EMBL" id="ALPT02000062">
    <property type="protein sequence ID" value="KGA96410.1"/>
    <property type="molecule type" value="Genomic_DNA"/>
</dbReference>
<sequence>MHERVRNQRDDVLHKLSTDLIKKPRYCLYRRFEHQEGKKSLEIRDWTCPICDKHHDRDIDASQNGDSRGNKPWSETPQGLPRRLARFPQDAEYGFGSDSRSSSLLVNSFLQQPTKRWGQTVNN</sequence>
<gene>
    <name evidence="2" type="ORF">BALCAV_0216310</name>
</gene>
<dbReference type="Proteomes" id="UP000002754">
    <property type="component" value="Unassembled WGS sequence"/>
</dbReference>
<dbReference type="AlphaFoldDB" id="A0A094XC91"/>
<feature type="compositionally biased region" description="Polar residues" evidence="1">
    <location>
        <begin position="61"/>
        <end position="77"/>
    </location>
</feature>
<feature type="region of interest" description="Disordered" evidence="1">
    <location>
        <begin position="55"/>
        <end position="101"/>
    </location>
</feature>
<name>A0A094XC91_ALKAL</name>
<organism evidence="2 3">
    <name type="scientific">Alkalihalobacillus alcalophilus ATCC 27647 = CGMCC 1.3604</name>
    <dbReference type="NCBI Taxonomy" id="1218173"/>
    <lineage>
        <taxon>Bacteria</taxon>
        <taxon>Bacillati</taxon>
        <taxon>Bacillota</taxon>
        <taxon>Bacilli</taxon>
        <taxon>Bacillales</taxon>
        <taxon>Bacillaceae</taxon>
        <taxon>Alkalihalobacillus</taxon>
    </lineage>
</organism>
<protein>
    <recommendedName>
        <fullName evidence="4">Transposase</fullName>
    </recommendedName>
</protein>